<keyword evidence="4" id="KW-1185">Reference proteome</keyword>
<sequence>MIRALVLTVALALAGPALAHRVNVFASVQPADAGEVVVVEAKFSSGRIPALGEVVVEDAEGRVLATLPLTDGTARFPLDRGAAAGGLSITVRTDDDHEGYWLLTPADLGEGA</sequence>
<dbReference type="Proteomes" id="UP000245839">
    <property type="component" value="Unassembled WGS sequence"/>
</dbReference>
<dbReference type="RefSeq" id="WP_109564957.1">
    <property type="nucleotide sequence ID" value="NZ_QGDJ01000006.1"/>
</dbReference>
<protein>
    <submittedName>
        <fullName evidence="3">Nickel transport protein</fullName>
    </submittedName>
</protein>
<feature type="signal peptide" evidence="1">
    <location>
        <begin position="1"/>
        <end position="19"/>
    </location>
</feature>
<organism evidence="3 5">
    <name type="scientific">Jannaschia seohaensis</name>
    <dbReference type="NCBI Taxonomy" id="475081"/>
    <lineage>
        <taxon>Bacteria</taxon>
        <taxon>Pseudomonadati</taxon>
        <taxon>Pseudomonadota</taxon>
        <taxon>Alphaproteobacteria</taxon>
        <taxon>Rhodobacterales</taxon>
        <taxon>Roseobacteraceae</taxon>
        <taxon>Jannaschia</taxon>
    </lineage>
</organism>
<gene>
    <name evidence="2" type="ORF">BCF38_106149</name>
    <name evidence="3" type="ORF">SAMN05421539_106149</name>
</gene>
<evidence type="ECO:0000313" key="4">
    <source>
        <dbReference type="Proteomes" id="UP000245839"/>
    </source>
</evidence>
<dbReference type="Proteomes" id="UP000251571">
    <property type="component" value="Unassembled WGS sequence"/>
</dbReference>
<name>A0A2Y9ATD4_9RHOB</name>
<accession>A0A2Y9ATD4</accession>
<dbReference type="AlphaFoldDB" id="A0A2Y9ATD4"/>
<evidence type="ECO:0000313" key="2">
    <source>
        <dbReference type="EMBL" id="PWJ17538.1"/>
    </source>
</evidence>
<dbReference type="OrthoDB" id="7651677at2"/>
<reference evidence="3 5" key="1">
    <citation type="submission" date="2016-10" db="EMBL/GenBank/DDBJ databases">
        <authorList>
            <person name="Cai Z."/>
        </authorList>
    </citation>
    <scope>NUCLEOTIDE SEQUENCE [LARGE SCALE GENOMIC DNA]</scope>
    <source>
        <strain evidence="3 5">DSM 25227</strain>
    </source>
</reference>
<evidence type="ECO:0000256" key="1">
    <source>
        <dbReference type="SAM" id="SignalP"/>
    </source>
</evidence>
<dbReference type="EMBL" id="QGDJ01000006">
    <property type="protein sequence ID" value="PWJ17538.1"/>
    <property type="molecule type" value="Genomic_DNA"/>
</dbReference>
<evidence type="ECO:0000313" key="5">
    <source>
        <dbReference type="Proteomes" id="UP000251571"/>
    </source>
</evidence>
<reference evidence="2 4" key="2">
    <citation type="submission" date="2018-03" db="EMBL/GenBank/DDBJ databases">
        <title>Genomic Encyclopedia of Archaeal and Bacterial Type Strains, Phase II (KMG-II): from individual species to whole genera.</title>
        <authorList>
            <person name="Goeker M."/>
        </authorList>
    </citation>
    <scope>NUCLEOTIDE SEQUENCE [LARGE SCALE GENOMIC DNA]</scope>
    <source>
        <strain evidence="2 4">DSM 25227</strain>
    </source>
</reference>
<proteinExistence type="predicted"/>
<feature type="chain" id="PRO_5036058940" evidence="1">
    <location>
        <begin position="20"/>
        <end position="112"/>
    </location>
</feature>
<dbReference type="EMBL" id="UETC01000006">
    <property type="protein sequence ID" value="SSA47680.1"/>
    <property type="molecule type" value="Genomic_DNA"/>
</dbReference>
<keyword evidence="1" id="KW-0732">Signal</keyword>
<evidence type="ECO:0000313" key="3">
    <source>
        <dbReference type="EMBL" id="SSA47680.1"/>
    </source>
</evidence>